<feature type="transmembrane region" description="Helical" evidence="6">
    <location>
        <begin position="12"/>
        <end position="38"/>
    </location>
</feature>
<dbReference type="SUPFAM" id="SSF103473">
    <property type="entry name" value="MFS general substrate transporter"/>
    <property type="match status" value="1"/>
</dbReference>
<dbReference type="PANTHER" id="PTHR23513:SF6">
    <property type="entry name" value="MAJOR FACILITATOR SUPERFAMILY ASSOCIATED DOMAIN-CONTAINING PROTEIN"/>
    <property type="match status" value="1"/>
</dbReference>
<evidence type="ECO:0000313" key="8">
    <source>
        <dbReference type="Proteomes" id="UP000612282"/>
    </source>
</evidence>
<gene>
    <name evidence="7" type="ORF">Aco03nite_100260</name>
</gene>
<protein>
    <recommendedName>
        <fullName evidence="9">MFS transporter</fullName>
    </recommendedName>
</protein>
<dbReference type="InterPro" id="IPR036259">
    <property type="entry name" value="MFS_trans_sf"/>
</dbReference>
<comment type="caution">
    <text evidence="7">The sequence shown here is derived from an EMBL/GenBank/DDBJ whole genome shotgun (WGS) entry which is preliminary data.</text>
</comment>
<proteinExistence type="predicted"/>
<keyword evidence="5 6" id="KW-0472">Membrane</keyword>
<evidence type="ECO:0000256" key="5">
    <source>
        <dbReference type="ARBA" id="ARBA00023136"/>
    </source>
</evidence>
<feature type="transmembrane region" description="Helical" evidence="6">
    <location>
        <begin position="138"/>
        <end position="166"/>
    </location>
</feature>
<evidence type="ECO:0000256" key="1">
    <source>
        <dbReference type="ARBA" id="ARBA00004651"/>
    </source>
</evidence>
<evidence type="ECO:0008006" key="9">
    <source>
        <dbReference type="Google" id="ProtNLM"/>
    </source>
</evidence>
<evidence type="ECO:0000256" key="6">
    <source>
        <dbReference type="SAM" id="Phobius"/>
    </source>
</evidence>
<keyword evidence="8" id="KW-1185">Reference proteome</keyword>
<dbReference type="PROSITE" id="PS51257">
    <property type="entry name" value="PROKAR_LIPOPROTEIN"/>
    <property type="match status" value="1"/>
</dbReference>
<evidence type="ECO:0000256" key="4">
    <source>
        <dbReference type="ARBA" id="ARBA00022989"/>
    </source>
</evidence>
<accession>A0ABQ3XSX5</accession>
<evidence type="ECO:0000256" key="2">
    <source>
        <dbReference type="ARBA" id="ARBA00022475"/>
    </source>
</evidence>
<sequence length="213" mass="21711">MTAGWRHIAAHPVLRVLFVHALLFGGCIMALTPLIAILILRDLGFSPAQYGLALGVPCAAGVLGSLLAPRIIATAGLMPTLLVAGAARCLWMAVLPFAPGTPAGLVLIIGADAALLWCAGVFNPAFVTYRMQVTADGYLARVAAAWAVSSKVAQPAVIAAAGIAAAALGARIALLALAGVLLASIVILPWTAWRATPADHLDTRSDSPAVKGL</sequence>
<keyword evidence="4 6" id="KW-1133">Transmembrane helix</keyword>
<feature type="transmembrane region" description="Helical" evidence="6">
    <location>
        <begin position="104"/>
        <end position="126"/>
    </location>
</feature>
<dbReference type="Proteomes" id="UP000612282">
    <property type="component" value="Unassembled WGS sequence"/>
</dbReference>
<dbReference type="Gene3D" id="1.20.1250.20">
    <property type="entry name" value="MFS general substrate transporter like domains"/>
    <property type="match status" value="1"/>
</dbReference>
<dbReference type="EMBL" id="BOMG01000131">
    <property type="protein sequence ID" value="GID61622.1"/>
    <property type="molecule type" value="Genomic_DNA"/>
</dbReference>
<feature type="transmembrane region" description="Helical" evidence="6">
    <location>
        <begin position="80"/>
        <end position="98"/>
    </location>
</feature>
<name>A0ABQ3XSX5_9ACTN</name>
<keyword evidence="3 6" id="KW-0812">Transmembrane</keyword>
<organism evidence="7 8">
    <name type="scientific">Actinoplanes couchii</name>
    <dbReference type="NCBI Taxonomy" id="403638"/>
    <lineage>
        <taxon>Bacteria</taxon>
        <taxon>Bacillati</taxon>
        <taxon>Actinomycetota</taxon>
        <taxon>Actinomycetes</taxon>
        <taxon>Micromonosporales</taxon>
        <taxon>Micromonosporaceae</taxon>
        <taxon>Actinoplanes</taxon>
    </lineage>
</organism>
<evidence type="ECO:0000313" key="7">
    <source>
        <dbReference type="EMBL" id="GID61622.1"/>
    </source>
</evidence>
<keyword evidence="2" id="KW-1003">Cell membrane</keyword>
<reference evidence="7 8" key="1">
    <citation type="submission" date="2021-01" db="EMBL/GenBank/DDBJ databases">
        <title>Whole genome shotgun sequence of Actinoplanes couchii NBRC 106145.</title>
        <authorList>
            <person name="Komaki H."/>
            <person name="Tamura T."/>
        </authorList>
    </citation>
    <scope>NUCLEOTIDE SEQUENCE [LARGE SCALE GENOMIC DNA]</scope>
    <source>
        <strain evidence="7 8">NBRC 106145</strain>
    </source>
</reference>
<feature type="transmembrane region" description="Helical" evidence="6">
    <location>
        <begin position="50"/>
        <end position="68"/>
    </location>
</feature>
<comment type="subcellular location">
    <subcellularLocation>
        <location evidence="1">Cell membrane</location>
        <topology evidence="1">Multi-pass membrane protein</topology>
    </subcellularLocation>
</comment>
<feature type="transmembrane region" description="Helical" evidence="6">
    <location>
        <begin position="172"/>
        <end position="193"/>
    </location>
</feature>
<dbReference type="PANTHER" id="PTHR23513">
    <property type="entry name" value="INTEGRAL MEMBRANE EFFLUX PROTEIN-RELATED"/>
    <property type="match status" value="1"/>
</dbReference>
<evidence type="ECO:0000256" key="3">
    <source>
        <dbReference type="ARBA" id="ARBA00022692"/>
    </source>
</evidence>